<accession>A0A5S4GY90</accession>
<dbReference type="AlphaFoldDB" id="A0A5S4GY90"/>
<feature type="transmembrane region" description="Helical" evidence="1">
    <location>
        <begin position="108"/>
        <end position="133"/>
    </location>
</feature>
<keyword evidence="3" id="KW-1185">Reference proteome</keyword>
<reference evidence="2 3" key="1">
    <citation type="submission" date="2019-05" db="EMBL/GenBank/DDBJ databases">
        <title>Draft genome sequence of Nonomuraea zeae DSM 100528.</title>
        <authorList>
            <person name="Saricaoglu S."/>
            <person name="Isik K."/>
        </authorList>
    </citation>
    <scope>NUCLEOTIDE SEQUENCE [LARGE SCALE GENOMIC DNA]</scope>
    <source>
        <strain evidence="2 3">DSM 100528</strain>
    </source>
</reference>
<name>A0A5S4GY90_9ACTN</name>
<feature type="transmembrane region" description="Helical" evidence="1">
    <location>
        <begin position="161"/>
        <end position="188"/>
    </location>
</feature>
<sequence>MISQGWCSETGERRVGQCMPVCQADGTRTTLKVVALLGAESPADSYVTPQHALSALPSVAYVKLRPGISPDMARKALNPAARGYNAPAVTKSEWTGDSSERRNSASRLGLLVVLGIMLAYTAIGLVNALLMAASDRVGGRGVLRLLDAIRAKVLRYVTMEALLVVAVGVVLAAGATALSLLGLWAALVQITGSTGVPMP</sequence>
<gene>
    <name evidence="2" type="ORF">ETD85_06375</name>
</gene>
<keyword evidence="1" id="KW-0472">Membrane</keyword>
<proteinExistence type="predicted"/>
<protein>
    <recommendedName>
        <fullName evidence="4">FtsX-like permease family protein</fullName>
    </recommendedName>
</protein>
<evidence type="ECO:0008006" key="4">
    <source>
        <dbReference type="Google" id="ProtNLM"/>
    </source>
</evidence>
<dbReference type="Proteomes" id="UP000306628">
    <property type="component" value="Unassembled WGS sequence"/>
</dbReference>
<dbReference type="OrthoDB" id="3223244at2"/>
<dbReference type="RefSeq" id="WP_138688665.1">
    <property type="nucleotide sequence ID" value="NZ_JBHSAZ010000013.1"/>
</dbReference>
<organism evidence="2 3">
    <name type="scientific">Nonomuraea zeae</name>
    <dbReference type="NCBI Taxonomy" id="1642303"/>
    <lineage>
        <taxon>Bacteria</taxon>
        <taxon>Bacillati</taxon>
        <taxon>Actinomycetota</taxon>
        <taxon>Actinomycetes</taxon>
        <taxon>Streptosporangiales</taxon>
        <taxon>Streptosporangiaceae</taxon>
        <taxon>Nonomuraea</taxon>
    </lineage>
</organism>
<comment type="caution">
    <text evidence="2">The sequence shown here is derived from an EMBL/GenBank/DDBJ whole genome shotgun (WGS) entry which is preliminary data.</text>
</comment>
<keyword evidence="1" id="KW-0812">Transmembrane</keyword>
<dbReference type="EMBL" id="VCKX01000013">
    <property type="protein sequence ID" value="TMR37857.1"/>
    <property type="molecule type" value="Genomic_DNA"/>
</dbReference>
<evidence type="ECO:0000256" key="1">
    <source>
        <dbReference type="SAM" id="Phobius"/>
    </source>
</evidence>
<evidence type="ECO:0000313" key="2">
    <source>
        <dbReference type="EMBL" id="TMR37857.1"/>
    </source>
</evidence>
<keyword evidence="1" id="KW-1133">Transmembrane helix</keyword>
<evidence type="ECO:0000313" key="3">
    <source>
        <dbReference type="Proteomes" id="UP000306628"/>
    </source>
</evidence>